<keyword evidence="4 8" id="KW-0566">Pantothenate biosynthesis</keyword>
<dbReference type="FunFam" id="3.40.50.620:FF:000013">
    <property type="entry name" value="Pantothenate synthetase"/>
    <property type="match status" value="1"/>
</dbReference>
<feature type="binding site" evidence="8">
    <location>
        <position position="61"/>
    </location>
    <ligand>
        <name>beta-alanine</name>
        <dbReference type="ChEBI" id="CHEBI:57966"/>
    </ligand>
</feature>
<gene>
    <name evidence="8" type="primary">panC</name>
    <name evidence="10" type="ORF">DEB45_00840</name>
    <name evidence="9" type="ORF">EP13_17125</name>
</gene>
<dbReference type="SUPFAM" id="SSF52374">
    <property type="entry name" value="Nucleotidylyl transferase"/>
    <property type="match status" value="1"/>
</dbReference>
<dbReference type="EC" id="6.3.2.1" evidence="8"/>
<dbReference type="EMBL" id="CP008849">
    <property type="protein sequence ID" value="AIG00264.1"/>
    <property type="molecule type" value="Genomic_DNA"/>
</dbReference>
<dbReference type="AlphaFoldDB" id="A0A075P3K1"/>
<feature type="binding site" evidence="8">
    <location>
        <position position="61"/>
    </location>
    <ligand>
        <name>(R)-pantoate</name>
        <dbReference type="ChEBI" id="CHEBI:15980"/>
    </ligand>
</feature>
<evidence type="ECO:0000256" key="5">
    <source>
        <dbReference type="ARBA" id="ARBA00022741"/>
    </source>
</evidence>
<comment type="pathway">
    <text evidence="1 8">Cofactor biosynthesis; (R)-pantothenate biosynthesis; (R)-pantothenate from (R)-pantoate and beta-alanine: step 1/1.</text>
</comment>
<keyword evidence="6 8" id="KW-0067">ATP-binding</keyword>
<dbReference type="Proteomes" id="UP000056090">
    <property type="component" value="Chromosome"/>
</dbReference>
<evidence type="ECO:0000256" key="4">
    <source>
        <dbReference type="ARBA" id="ARBA00022655"/>
    </source>
</evidence>
<sequence length="282" mass="31319">MQVVDNIAALRALTREWKRDGNTVGFVPTMGNLHQGHLKLVKRAKAHNSKVVVSIFVNPLQFGQNEDLDAYPRTIEEDKQKLIEAGVDAVFMPSVRDMYPRGLDHQTFVEVPDISNILCGASRPGHFRGVATVVSKLFNMVHPDDAFFGEKDFQQLQVIRLMAQDLSTGIVIHGVETERDATGLALSSRNGYLSAEQKHTAASIYKQMHIAKARILDGERDFITVANDLADALENVGFKKDYVHVVNAHTLKPATQEDTHLVILVAAFLGTTRLIDNLQINL</sequence>
<dbReference type="GO" id="GO:0015940">
    <property type="term" value="P:pantothenate biosynthetic process"/>
    <property type="evidence" value="ECO:0007669"/>
    <property type="project" value="UniProtKB-UniRule"/>
</dbReference>
<dbReference type="GeneID" id="78256604"/>
<dbReference type="KEGG" id="aaus:EP12_17870"/>
<feature type="binding site" evidence="8">
    <location>
        <position position="155"/>
    </location>
    <ligand>
        <name>(R)-pantoate</name>
        <dbReference type="ChEBI" id="CHEBI:15980"/>
    </ligand>
</feature>
<dbReference type="Gene3D" id="3.40.50.620">
    <property type="entry name" value="HUPs"/>
    <property type="match status" value="1"/>
</dbReference>
<feature type="binding site" evidence="8">
    <location>
        <begin position="186"/>
        <end position="189"/>
    </location>
    <ligand>
        <name>ATP</name>
        <dbReference type="ChEBI" id="CHEBI:30616"/>
    </ligand>
</feature>
<dbReference type="InterPro" id="IPR004821">
    <property type="entry name" value="Cyt_trans-like"/>
</dbReference>
<name>A0A075P3K1_9ALTE</name>
<dbReference type="PANTHER" id="PTHR21299">
    <property type="entry name" value="CYTIDYLATE KINASE/PANTOATE-BETA-ALANINE LIGASE"/>
    <property type="match status" value="1"/>
</dbReference>
<dbReference type="Proteomes" id="UP000264779">
    <property type="component" value="Unassembled WGS sequence"/>
</dbReference>
<evidence type="ECO:0000256" key="8">
    <source>
        <dbReference type="HAMAP-Rule" id="MF_00158"/>
    </source>
</evidence>
<feature type="binding site" evidence="8">
    <location>
        <begin position="30"/>
        <end position="37"/>
    </location>
    <ligand>
        <name>ATP</name>
        <dbReference type="ChEBI" id="CHEBI:30616"/>
    </ligand>
</feature>
<dbReference type="PATRIC" id="fig|589873.4.peg.3873"/>
<evidence type="ECO:0000256" key="6">
    <source>
        <dbReference type="ARBA" id="ARBA00022840"/>
    </source>
</evidence>
<dbReference type="FunFam" id="3.30.1300.10:FF:000001">
    <property type="entry name" value="Pantothenate synthetase"/>
    <property type="match status" value="1"/>
</dbReference>
<dbReference type="Pfam" id="PF02569">
    <property type="entry name" value="Pantoate_ligase"/>
    <property type="match status" value="1"/>
</dbReference>
<keyword evidence="5 8" id="KW-0547">Nucleotide-binding</keyword>
<comment type="miscellaneous">
    <text evidence="8">The reaction proceeds by a bi uni uni bi ping pong mechanism.</text>
</comment>
<protein>
    <recommendedName>
        <fullName evidence="8">Pantothenate synthetase</fullName>
        <shortName evidence="8">PS</shortName>
        <ecNumber evidence="8">6.3.2.1</ecNumber>
    </recommendedName>
    <alternativeName>
        <fullName evidence="8">Pantoate--beta-alanine ligase</fullName>
    </alternativeName>
    <alternativeName>
        <fullName evidence="8">Pantoate-activating enzyme</fullName>
    </alternativeName>
</protein>
<evidence type="ECO:0000313" key="10">
    <source>
        <dbReference type="EMBL" id="HBU49776.1"/>
    </source>
</evidence>
<keyword evidence="11" id="KW-1185">Reference proteome</keyword>
<dbReference type="eggNOG" id="COG0414">
    <property type="taxonomic scope" value="Bacteria"/>
</dbReference>
<dbReference type="GO" id="GO:0005829">
    <property type="term" value="C:cytosol"/>
    <property type="evidence" value="ECO:0007669"/>
    <property type="project" value="TreeGrafter"/>
</dbReference>
<comment type="subunit">
    <text evidence="8">Homodimer.</text>
</comment>
<evidence type="ECO:0000256" key="3">
    <source>
        <dbReference type="ARBA" id="ARBA00022598"/>
    </source>
</evidence>
<dbReference type="GO" id="GO:0005524">
    <property type="term" value="F:ATP binding"/>
    <property type="evidence" value="ECO:0007669"/>
    <property type="project" value="UniProtKB-KW"/>
</dbReference>
<dbReference type="UniPathway" id="UPA00028">
    <property type="reaction ID" value="UER00005"/>
</dbReference>
<comment type="function">
    <text evidence="8">Catalyzes the condensation of pantoate with beta-alanine in an ATP-dependent reaction via a pantoyl-adenylate intermediate.</text>
</comment>
<feature type="binding site" evidence="8">
    <location>
        <begin position="149"/>
        <end position="152"/>
    </location>
    <ligand>
        <name>ATP</name>
        <dbReference type="ChEBI" id="CHEBI:30616"/>
    </ligand>
</feature>
<evidence type="ECO:0000313" key="9">
    <source>
        <dbReference type="EMBL" id="AIG00264.1"/>
    </source>
</evidence>
<dbReference type="OrthoDB" id="9773087at2"/>
<reference evidence="10 12" key="2">
    <citation type="journal article" date="2018" name="Nat. Biotechnol.">
        <title>A standardized bacterial taxonomy based on genome phylogeny substantially revises the tree of life.</title>
        <authorList>
            <person name="Parks D.H."/>
            <person name="Chuvochina M."/>
            <person name="Waite D.W."/>
            <person name="Rinke C."/>
            <person name="Skarshewski A."/>
            <person name="Chaumeil P.A."/>
            <person name="Hugenholtz P."/>
        </authorList>
    </citation>
    <scope>NUCLEOTIDE SEQUENCE [LARGE SCALE GENOMIC DNA]</scope>
    <source>
        <strain evidence="10">UBA11621</strain>
    </source>
</reference>
<dbReference type="PANTHER" id="PTHR21299:SF1">
    <property type="entry name" value="PANTOATE--BETA-ALANINE LIGASE"/>
    <property type="match status" value="1"/>
</dbReference>
<dbReference type="KEGG" id="aal:EP13_17125"/>
<dbReference type="RefSeq" id="WP_044058278.1">
    <property type="nucleotide sequence ID" value="NZ_CALBIY010000070.1"/>
</dbReference>
<dbReference type="InterPro" id="IPR014729">
    <property type="entry name" value="Rossmann-like_a/b/a_fold"/>
</dbReference>
<dbReference type="HAMAP" id="MF_00158">
    <property type="entry name" value="PanC"/>
    <property type="match status" value="1"/>
</dbReference>
<dbReference type="EMBL" id="DONK01000009">
    <property type="protein sequence ID" value="HBU49776.1"/>
    <property type="molecule type" value="Genomic_DNA"/>
</dbReference>
<dbReference type="Gene3D" id="3.30.1300.10">
    <property type="entry name" value="Pantoate-beta-alanine ligase, C-terminal domain"/>
    <property type="match status" value="1"/>
</dbReference>
<dbReference type="GO" id="GO:0004592">
    <property type="term" value="F:pantoate-beta-alanine ligase activity"/>
    <property type="evidence" value="ECO:0007669"/>
    <property type="project" value="UniProtKB-UniRule"/>
</dbReference>
<accession>A0A075P3K1</accession>
<reference evidence="9 11" key="1">
    <citation type="submission" date="2014-06" db="EMBL/GenBank/DDBJ databases">
        <title>Genomes of Alteromonas australica, a world apart.</title>
        <authorList>
            <person name="Gonzaga A."/>
            <person name="Lopez-Perez M."/>
            <person name="Rodriguez-Valera F."/>
        </authorList>
    </citation>
    <scope>NUCLEOTIDE SEQUENCE [LARGE SCALE GENOMIC DNA]</scope>
    <source>
        <strain evidence="9 11">H 17</strain>
    </source>
</reference>
<dbReference type="NCBIfam" id="TIGR00018">
    <property type="entry name" value="panC"/>
    <property type="match status" value="1"/>
</dbReference>
<dbReference type="InterPro" id="IPR003721">
    <property type="entry name" value="Pantoate_ligase"/>
</dbReference>
<feature type="active site" description="Proton donor" evidence="8">
    <location>
        <position position="37"/>
    </location>
</feature>
<evidence type="ECO:0000313" key="12">
    <source>
        <dbReference type="Proteomes" id="UP000264779"/>
    </source>
</evidence>
<keyword evidence="8" id="KW-0963">Cytoplasm</keyword>
<dbReference type="CDD" id="cd00560">
    <property type="entry name" value="PanC"/>
    <property type="match status" value="1"/>
</dbReference>
<comment type="catalytic activity">
    <reaction evidence="7 8">
        <text>(R)-pantoate + beta-alanine + ATP = (R)-pantothenate + AMP + diphosphate + H(+)</text>
        <dbReference type="Rhea" id="RHEA:10912"/>
        <dbReference type="ChEBI" id="CHEBI:15378"/>
        <dbReference type="ChEBI" id="CHEBI:15980"/>
        <dbReference type="ChEBI" id="CHEBI:29032"/>
        <dbReference type="ChEBI" id="CHEBI:30616"/>
        <dbReference type="ChEBI" id="CHEBI:33019"/>
        <dbReference type="ChEBI" id="CHEBI:57966"/>
        <dbReference type="ChEBI" id="CHEBI:456215"/>
        <dbReference type="EC" id="6.3.2.1"/>
    </reaction>
</comment>
<evidence type="ECO:0000256" key="1">
    <source>
        <dbReference type="ARBA" id="ARBA00004990"/>
    </source>
</evidence>
<dbReference type="NCBIfam" id="TIGR00125">
    <property type="entry name" value="cyt_tran_rel"/>
    <property type="match status" value="1"/>
</dbReference>
<dbReference type="InterPro" id="IPR042176">
    <property type="entry name" value="Pantoate_ligase_C"/>
</dbReference>
<evidence type="ECO:0000256" key="7">
    <source>
        <dbReference type="ARBA" id="ARBA00048258"/>
    </source>
</evidence>
<comment type="caution">
    <text evidence="8">Lacks conserved residue(s) required for the propagation of feature annotation.</text>
</comment>
<comment type="similarity">
    <text evidence="2 8">Belongs to the pantothenate synthetase family.</text>
</comment>
<comment type="subcellular location">
    <subcellularLocation>
        <location evidence="8">Cytoplasm</location>
    </subcellularLocation>
</comment>
<evidence type="ECO:0000256" key="2">
    <source>
        <dbReference type="ARBA" id="ARBA00009256"/>
    </source>
</evidence>
<organism evidence="9 11">
    <name type="scientific">Alteromonas australica</name>
    <dbReference type="NCBI Taxonomy" id="589873"/>
    <lineage>
        <taxon>Bacteria</taxon>
        <taxon>Pseudomonadati</taxon>
        <taxon>Pseudomonadota</taxon>
        <taxon>Gammaproteobacteria</taxon>
        <taxon>Alteromonadales</taxon>
        <taxon>Alteromonadaceae</taxon>
        <taxon>Alteromonas/Salinimonas group</taxon>
        <taxon>Alteromonas</taxon>
    </lineage>
</organism>
<proteinExistence type="inferred from homology"/>
<evidence type="ECO:0000313" key="11">
    <source>
        <dbReference type="Proteomes" id="UP000056090"/>
    </source>
</evidence>
<keyword evidence="3 8" id="KW-0436">Ligase</keyword>